<dbReference type="InterPro" id="IPR050469">
    <property type="entry name" value="Diguanylate_Cyclase"/>
</dbReference>
<comment type="caution">
    <text evidence="3">The sequence shown here is derived from an EMBL/GenBank/DDBJ whole genome shotgun (WGS) entry which is preliminary data.</text>
</comment>
<dbReference type="InParanoid" id="M5E3Q1"/>
<dbReference type="Gene3D" id="3.30.70.270">
    <property type="match status" value="1"/>
</dbReference>
<dbReference type="PANTHER" id="PTHR45138:SF9">
    <property type="entry name" value="DIGUANYLATE CYCLASE DGCM-RELATED"/>
    <property type="match status" value="1"/>
</dbReference>
<dbReference type="eggNOG" id="COG3706">
    <property type="taxonomic scope" value="Bacteria"/>
</dbReference>
<dbReference type="InterPro" id="IPR000160">
    <property type="entry name" value="GGDEF_dom"/>
</dbReference>
<proteinExistence type="predicted"/>
<dbReference type="RefSeq" id="WP_005490135.1">
    <property type="nucleotide sequence ID" value="NZ_CAUI01000023.1"/>
</dbReference>
<feature type="transmembrane region" description="Helical" evidence="1">
    <location>
        <begin position="12"/>
        <end position="31"/>
    </location>
</feature>
<keyword evidence="1" id="KW-1133">Transmembrane helix</keyword>
<dbReference type="SUPFAM" id="SSF55073">
    <property type="entry name" value="Nucleotide cyclase"/>
    <property type="match status" value="1"/>
</dbReference>
<dbReference type="Proteomes" id="UP000012063">
    <property type="component" value="Unassembled WGS sequence"/>
</dbReference>
<evidence type="ECO:0000313" key="4">
    <source>
        <dbReference type="Proteomes" id="UP000012063"/>
    </source>
</evidence>
<sequence>MHRLFNKLKNIFAIIIVIIIFASYFGVYIPLKNELEDSLHQGFKNMVSNAEITLENHLNRALEGAESLSSRTMIRRELEKYQAGEINYQELQEYTQPKYEDGAAIHKHLLAAYRFVDGRILANYGGDYLELLANNGFLESEADNLLVTADQRYIIVKSSILTDAGNRLGSDYIIYDLNAILSELRQLNPEEIDYNILRGEPVLNSGIKADKIIEIRELNNTDYFLQAETSASLIYDTIGRISYKIILVVLLTVLAIAFLVTKVLHNTSKNIVKNLRKELKEKTILSETDKMLGIYNRAKFNQELEREIDRVKRYKSKLSLIMIDIDYFKEFNDNYGHHVGDQILKKIVSIVEEKIRKHDILARYGGDEFMIICPETSLKDAEKLAQRLNEAIDYYNCSEDNNLSCSFGVAEYQDDEDDLMSLIKRADQALYQAKENGRNRVCRNIN</sequence>
<feature type="domain" description="GGDEF" evidence="2">
    <location>
        <begin position="316"/>
        <end position="446"/>
    </location>
</feature>
<dbReference type="PANTHER" id="PTHR45138">
    <property type="entry name" value="REGULATORY COMPONENTS OF SENSORY TRANSDUCTION SYSTEM"/>
    <property type="match status" value="1"/>
</dbReference>
<evidence type="ECO:0000313" key="3">
    <source>
        <dbReference type="EMBL" id="CCU80855.1"/>
    </source>
</evidence>
<dbReference type="PROSITE" id="PS50887">
    <property type="entry name" value="GGDEF"/>
    <property type="match status" value="1"/>
</dbReference>
<gene>
    <name evidence="3" type="ORF">HSACCH_02368</name>
</gene>
<keyword evidence="4" id="KW-1185">Reference proteome</keyword>
<dbReference type="FunFam" id="3.30.70.270:FF:000001">
    <property type="entry name" value="Diguanylate cyclase domain protein"/>
    <property type="match status" value="1"/>
</dbReference>
<evidence type="ECO:0000259" key="2">
    <source>
        <dbReference type="PROSITE" id="PS50887"/>
    </source>
</evidence>
<keyword evidence="1" id="KW-0812">Transmembrane</keyword>
<evidence type="ECO:0000256" key="1">
    <source>
        <dbReference type="SAM" id="Phobius"/>
    </source>
</evidence>
<dbReference type="EMBL" id="CAUI01000023">
    <property type="protein sequence ID" value="CCU80855.1"/>
    <property type="molecule type" value="Genomic_DNA"/>
</dbReference>
<dbReference type="NCBIfam" id="TIGR00254">
    <property type="entry name" value="GGDEF"/>
    <property type="match status" value="1"/>
</dbReference>
<accession>M5E3Q1</accession>
<dbReference type="SMART" id="SM00267">
    <property type="entry name" value="GGDEF"/>
    <property type="match status" value="1"/>
</dbReference>
<dbReference type="InterPro" id="IPR043128">
    <property type="entry name" value="Rev_trsase/Diguanyl_cyclase"/>
</dbReference>
<dbReference type="AlphaFoldDB" id="M5E3Q1"/>
<reference evidence="4" key="1">
    <citation type="journal article" date="2013" name="Genome Announc.">
        <title>Genome Sequence of Halanaerobium saccharolyticum subsp. saccharolyticum Strain DSM 6643T, a Halophilic Hydrogen-Producing Bacterium.</title>
        <authorList>
            <person name="Kivisto A."/>
            <person name="Larjo A."/>
            <person name="Ciranna A."/>
            <person name="Santala V."/>
            <person name="Roos C."/>
            <person name="Karp M."/>
        </authorList>
    </citation>
    <scope>NUCLEOTIDE SEQUENCE [LARGE SCALE GENOMIC DNA]</scope>
    <source>
        <strain evidence="4">DSM 6643</strain>
    </source>
</reference>
<feature type="transmembrane region" description="Helical" evidence="1">
    <location>
        <begin position="241"/>
        <end position="260"/>
    </location>
</feature>
<keyword evidence="1" id="KW-0472">Membrane</keyword>
<dbReference type="InterPro" id="IPR029787">
    <property type="entry name" value="Nucleotide_cyclase"/>
</dbReference>
<name>M5E3Q1_9FIRM</name>
<protein>
    <recommendedName>
        <fullName evidence="2">GGDEF domain-containing protein</fullName>
    </recommendedName>
</protein>
<dbReference type="Pfam" id="PF00990">
    <property type="entry name" value="GGDEF"/>
    <property type="match status" value="1"/>
</dbReference>
<dbReference type="GO" id="GO:0052621">
    <property type="term" value="F:diguanylate cyclase activity"/>
    <property type="evidence" value="ECO:0007669"/>
    <property type="project" value="TreeGrafter"/>
</dbReference>
<dbReference type="CDD" id="cd01949">
    <property type="entry name" value="GGDEF"/>
    <property type="match status" value="1"/>
</dbReference>
<dbReference type="STRING" id="1293054.HSACCH_02368"/>
<organism evidence="3 4">
    <name type="scientific">Halanaerobium saccharolyticum subsp. saccharolyticum DSM 6643</name>
    <dbReference type="NCBI Taxonomy" id="1293054"/>
    <lineage>
        <taxon>Bacteria</taxon>
        <taxon>Bacillati</taxon>
        <taxon>Bacillota</taxon>
        <taxon>Clostridia</taxon>
        <taxon>Halanaerobiales</taxon>
        <taxon>Halanaerobiaceae</taxon>
        <taxon>Halanaerobium</taxon>
    </lineage>
</organism>
<dbReference type="OrthoDB" id="12905at2"/>